<feature type="binding site" evidence="6">
    <location>
        <begin position="452"/>
        <end position="457"/>
    </location>
    <ligand>
        <name>ATP</name>
        <dbReference type="ChEBI" id="CHEBI:30616"/>
    </ligand>
</feature>
<feature type="binding site" evidence="6">
    <location>
        <position position="564"/>
    </location>
    <ligand>
        <name>CoA</name>
        <dbReference type="ChEBI" id="CHEBI:57287"/>
    </ligand>
</feature>
<evidence type="ECO:0000256" key="7">
    <source>
        <dbReference type="SAM" id="MobiDB-lite"/>
    </source>
</evidence>
<dbReference type="GO" id="GO:0019427">
    <property type="term" value="P:acetyl-CoA biosynthetic process from acetate"/>
    <property type="evidence" value="ECO:0007669"/>
    <property type="project" value="UniProtKB-UniRule"/>
</dbReference>
<evidence type="ECO:0000256" key="2">
    <source>
        <dbReference type="ARBA" id="ARBA00022598"/>
    </source>
</evidence>
<dbReference type="InterPro" id="IPR042099">
    <property type="entry name" value="ANL_N_sf"/>
</dbReference>
<dbReference type="PROSITE" id="PS00455">
    <property type="entry name" value="AMP_BINDING"/>
    <property type="match status" value="1"/>
</dbReference>
<dbReference type="AlphaFoldDB" id="A0A849AMJ1"/>
<dbReference type="PANTHER" id="PTHR24095:SF14">
    <property type="entry name" value="ACETYL-COENZYME A SYNTHETASE 1"/>
    <property type="match status" value="1"/>
</dbReference>
<feature type="binding site" evidence="6">
    <location>
        <begin position="428"/>
        <end position="430"/>
    </location>
    <ligand>
        <name>ATP</name>
        <dbReference type="ChEBI" id="CHEBI:30616"/>
    </ligand>
</feature>
<dbReference type="FunFam" id="3.40.50.12780:FF:000001">
    <property type="entry name" value="Acetyl-coenzyme A synthetase"/>
    <property type="match status" value="1"/>
</dbReference>
<keyword evidence="2 6" id="KW-0436">Ligase</keyword>
<keyword evidence="12" id="KW-1185">Reference proteome</keyword>
<dbReference type="InterPro" id="IPR032387">
    <property type="entry name" value="ACAS_N"/>
</dbReference>
<gene>
    <name evidence="11" type="primary">acs</name>
    <name evidence="6" type="synonym">acsA</name>
    <name evidence="11" type="ORF">HJ588_01910</name>
</gene>
<dbReference type="SUPFAM" id="SSF56801">
    <property type="entry name" value="Acetyl-CoA synthetase-like"/>
    <property type="match status" value="1"/>
</dbReference>
<evidence type="ECO:0000256" key="4">
    <source>
        <dbReference type="ARBA" id="ARBA00022840"/>
    </source>
</evidence>
<dbReference type="EMBL" id="JABENB010000001">
    <property type="protein sequence ID" value="NNG38032.1"/>
    <property type="molecule type" value="Genomic_DNA"/>
</dbReference>
<evidence type="ECO:0000256" key="1">
    <source>
        <dbReference type="ARBA" id="ARBA00006432"/>
    </source>
</evidence>
<proteinExistence type="inferred from homology"/>
<evidence type="ECO:0000256" key="3">
    <source>
        <dbReference type="ARBA" id="ARBA00022741"/>
    </source>
</evidence>
<name>A0A849AMJ1_9MICO</name>
<evidence type="ECO:0000256" key="6">
    <source>
        <dbReference type="HAMAP-Rule" id="MF_01123"/>
    </source>
</evidence>
<evidence type="ECO:0000313" key="12">
    <source>
        <dbReference type="Proteomes" id="UP000557772"/>
    </source>
</evidence>
<dbReference type="Pfam" id="PF00501">
    <property type="entry name" value="AMP-binding"/>
    <property type="match status" value="1"/>
</dbReference>
<comment type="caution">
    <text evidence="6">Lacks conserved residue(s) required for the propagation of feature annotation.</text>
</comment>
<dbReference type="GO" id="GO:0046872">
    <property type="term" value="F:metal ion binding"/>
    <property type="evidence" value="ECO:0007669"/>
    <property type="project" value="UniProtKB-KW"/>
</dbReference>
<feature type="region of interest" description="Disordered" evidence="7">
    <location>
        <begin position="687"/>
        <end position="709"/>
    </location>
</feature>
<evidence type="ECO:0000259" key="8">
    <source>
        <dbReference type="Pfam" id="PF00501"/>
    </source>
</evidence>
<feature type="domain" description="Acetyl-coenzyme A synthetase N-terminal" evidence="10">
    <location>
        <begin position="68"/>
        <end position="122"/>
    </location>
</feature>
<feature type="binding site" evidence="6">
    <location>
        <position position="583"/>
    </location>
    <ligand>
        <name>Mg(2+)</name>
        <dbReference type="ChEBI" id="CHEBI:18420"/>
    </ligand>
</feature>
<dbReference type="GO" id="GO:0005524">
    <property type="term" value="F:ATP binding"/>
    <property type="evidence" value="ECO:0007669"/>
    <property type="project" value="UniProtKB-KW"/>
</dbReference>
<feature type="binding site" evidence="6">
    <location>
        <position position="578"/>
    </location>
    <ligand>
        <name>Mg(2+)</name>
        <dbReference type="ChEBI" id="CHEBI:18420"/>
    </ligand>
</feature>
<dbReference type="GO" id="GO:0016208">
    <property type="term" value="F:AMP binding"/>
    <property type="evidence" value="ECO:0007669"/>
    <property type="project" value="InterPro"/>
</dbReference>
<keyword evidence="6" id="KW-0460">Magnesium</keyword>
<dbReference type="HAMAP" id="MF_01123">
    <property type="entry name" value="Ac_CoA_synth"/>
    <property type="match status" value="1"/>
</dbReference>
<keyword evidence="6" id="KW-0479">Metal-binding</keyword>
<dbReference type="InterPro" id="IPR045851">
    <property type="entry name" value="AMP-bd_C_sf"/>
</dbReference>
<dbReference type="EC" id="6.2.1.1" evidence="6"/>
<dbReference type="NCBIfam" id="NF001208">
    <property type="entry name" value="PRK00174.1"/>
    <property type="match status" value="1"/>
</dbReference>
<comment type="cofactor">
    <cofactor evidence="6">
        <name>Mg(2+)</name>
        <dbReference type="ChEBI" id="CHEBI:18420"/>
    </cofactor>
</comment>
<feature type="binding site" evidence="6">
    <location>
        <position position="580"/>
    </location>
    <ligand>
        <name>Mg(2+)</name>
        <dbReference type="ChEBI" id="CHEBI:18420"/>
    </ligand>
</feature>
<evidence type="ECO:0000256" key="5">
    <source>
        <dbReference type="ARBA" id="ARBA00022990"/>
    </source>
</evidence>
<dbReference type="InterPro" id="IPR020845">
    <property type="entry name" value="AMP-binding_CS"/>
</dbReference>
<keyword evidence="3 6" id="KW-0547">Nucleotide-binding</keyword>
<feature type="binding site" evidence="6">
    <location>
        <position position="567"/>
    </location>
    <ligand>
        <name>ATP</name>
        <dbReference type="ChEBI" id="CHEBI:30616"/>
    </ligand>
</feature>
<organism evidence="11 12">
    <name type="scientific">Flexivirga aerilata</name>
    <dbReference type="NCBI Taxonomy" id="1656889"/>
    <lineage>
        <taxon>Bacteria</taxon>
        <taxon>Bacillati</taxon>
        <taxon>Actinomycetota</taxon>
        <taxon>Actinomycetes</taxon>
        <taxon>Micrococcales</taxon>
        <taxon>Dermacoccaceae</taxon>
        <taxon>Flexivirga</taxon>
    </lineage>
</organism>
<feature type="modified residue" description="N6-acetyllysine" evidence="6">
    <location>
        <position position="655"/>
    </location>
</feature>
<feature type="domain" description="AMP-binding enzyme C-terminal" evidence="9">
    <location>
        <begin position="572"/>
        <end position="655"/>
    </location>
</feature>
<dbReference type="Gene3D" id="3.30.300.30">
    <property type="match status" value="1"/>
</dbReference>
<keyword evidence="5 6" id="KW-0007">Acetylation</keyword>
<dbReference type="InterPro" id="IPR011904">
    <property type="entry name" value="Ac_CoA_lig"/>
</dbReference>
<protein>
    <recommendedName>
        <fullName evidence="6">Acetyl-coenzyme A synthetase</fullName>
        <shortName evidence="6">AcCoA synthetase</shortName>
        <shortName evidence="6">Acs</shortName>
        <ecNumber evidence="6">6.2.1.1</ecNumber>
    </recommendedName>
    <alternativeName>
        <fullName evidence="6">Acetate--CoA ligase</fullName>
    </alternativeName>
    <alternativeName>
        <fullName evidence="6">Acyl-activating enzyme</fullName>
    </alternativeName>
</protein>
<dbReference type="Pfam" id="PF13193">
    <property type="entry name" value="AMP-binding_C"/>
    <property type="match status" value="1"/>
</dbReference>
<feature type="domain" description="AMP-dependent synthetase/ligase" evidence="8">
    <location>
        <begin position="129"/>
        <end position="519"/>
    </location>
</feature>
<reference evidence="11 12" key="1">
    <citation type="submission" date="2020-05" db="EMBL/GenBank/DDBJ databases">
        <title>Flexivirga sp. ID2601S isolated from air conditioner.</title>
        <authorList>
            <person name="Kim D.H."/>
        </authorList>
    </citation>
    <scope>NUCLEOTIDE SEQUENCE [LARGE SCALE GENOMIC DNA]</scope>
    <source>
        <strain evidence="11 12">ID2601S</strain>
    </source>
</reference>
<feature type="binding site" evidence="6">
    <location>
        <position position="556"/>
    </location>
    <ligand>
        <name>ATP</name>
        <dbReference type="ChEBI" id="CHEBI:30616"/>
    </ligand>
</feature>
<comment type="catalytic activity">
    <reaction evidence="6">
        <text>acetate + ATP + CoA = acetyl-CoA + AMP + diphosphate</text>
        <dbReference type="Rhea" id="RHEA:23176"/>
        <dbReference type="ChEBI" id="CHEBI:30089"/>
        <dbReference type="ChEBI" id="CHEBI:30616"/>
        <dbReference type="ChEBI" id="CHEBI:33019"/>
        <dbReference type="ChEBI" id="CHEBI:57287"/>
        <dbReference type="ChEBI" id="CHEBI:57288"/>
        <dbReference type="ChEBI" id="CHEBI:456215"/>
        <dbReference type="EC" id="6.2.1.1"/>
    </reaction>
</comment>
<keyword evidence="4 6" id="KW-0067">ATP-binding</keyword>
<dbReference type="NCBIfam" id="TIGR02188">
    <property type="entry name" value="Ac_CoA_lig_AcsA"/>
    <property type="match status" value="1"/>
</dbReference>
<comment type="caution">
    <text evidence="11">The sequence shown here is derived from an EMBL/GenBank/DDBJ whole genome shotgun (WGS) entry which is preliminary data.</text>
</comment>
<accession>A0A849AMJ1</accession>
<feature type="binding site" evidence="6">
    <location>
        <begin position="233"/>
        <end position="236"/>
    </location>
    <ligand>
        <name>CoA</name>
        <dbReference type="ChEBI" id="CHEBI:57287"/>
    </ligand>
</feature>
<evidence type="ECO:0000259" key="9">
    <source>
        <dbReference type="Pfam" id="PF13193"/>
    </source>
</evidence>
<feature type="binding site" evidence="6">
    <location>
        <position position="541"/>
    </location>
    <ligand>
        <name>ATP</name>
        <dbReference type="ChEBI" id="CHEBI:30616"/>
    </ligand>
</feature>
<evidence type="ECO:0000259" key="10">
    <source>
        <dbReference type="Pfam" id="PF16177"/>
    </source>
</evidence>
<dbReference type="GO" id="GO:0003987">
    <property type="term" value="F:acetate-CoA ligase activity"/>
    <property type="evidence" value="ECO:0007669"/>
    <property type="project" value="UniProtKB-UniRule"/>
</dbReference>
<sequence length="709" mass="76645">MRSILRQSRATVGSGVGFAVGWKAANRPNTRRYAVPDAPSEETLAALSHEDREFPPDPAFAAQANGTKELFAEADADRDAFWAQQARDRITWSKDFEQVLDWSEAPFAKWFVGGELNAAYNCLDRHVEAGNGDRVALHFIGEPDGDTKDFTYAEALDQVKRAANVLTDLGVEKGDRVAIYLPMIPEAVFAMLACARIGAPHSVVFGGFSADALRSRIADAEAKVVITADGGYRRGKPSALKPAVDEAVSGGTSVNKVLVVRRTGQDTAWNDDLDLWWHEALEAASAEHEAVPVDSEHPLFLLYTSGTTGKPKGILHTTGGYLTQAAYTNSVVHDVHPETDVYWCTADVGWVTGHTYIVYGPMANGATQVLYEGTPDTPHQGRWWEIVQDKKVSVLYTAPTAIRTFMKWGKETPAKYDLSSLRVLGSVGEPINPEAWVWYREIIGGGKTPIVDTWWQTETGAIMVSALPGVTTLKPGSAQAAIPGISVDVVDEQGNSVENGKGGYLIIDKPWPSMLRGIWGDPERFKETYWSRYPGVYFAGDGAKRDEQGNIWVLGRVDDVMNVSGHRLSTTEIESALVSHPKVAEAAVVGATDATTGQAVVGFVILRGDAAAEAEQDGDALVANLRNHVAKEIGPIAKPRQIMVVSELPKTRSGKIMRRLLRDVAENREVGDVSTLADSSVMDLIKTGMSDSGTDSTSTDSTSGSTSKG</sequence>
<dbReference type="InterPro" id="IPR025110">
    <property type="entry name" value="AMP-bd_C"/>
</dbReference>
<dbReference type="InterPro" id="IPR000873">
    <property type="entry name" value="AMP-dep_synth/lig_dom"/>
</dbReference>
<dbReference type="Pfam" id="PF16177">
    <property type="entry name" value="ACAS_N"/>
    <property type="match status" value="1"/>
</dbReference>
<dbReference type="PANTHER" id="PTHR24095">
    <property type="entry name" value="ACETYL-COENZYME A SYNTHETASE"/>
    <property type="match status" value="1"/>
</dbReference>
<comment type="function">
    <text evidence="6">Catalyzes the conversion of acetate into acetyl-CoA (AcCoA), an essential intermediate at the junction of anabolic and catabolic pathways. AcsA undergoes a two-step reaction. In the first half reaction, AcsA combines acetate with ATP to form acetyl-adenylate (AcAMP) intermediate. In the second half reaction, it can then transfer the acetyl group from AcAMP to the sulfhydryl group of CoA, forming the product AcCoA.</text>
</comment>
<dbReference type="CDD" id="cd05966">
    <property type="entry name" value="ACS"/>
    <property type="match status" value="1"/>
</dbReference>
<dbReference type="Gene3D" id="3.40.50.12780">
    <property type="entry name" value="N-terminal domain of ligase-like"/>
    <property type="match status" value="1"/>
</dbReference>
<dbReference type="Proteomes" id="UP000557772">
    <property type="component" value="Unassembled WGS sequence"/>
</dbReference>
<comment type="similarity">
    <text evidence="1 6">Belongs to the ATP-dependent AMP-binding enzyme family.</text>
</comment>
<evidence type="ECO:0000313" key="11">
    <source>
        <dbReference type="EMBL" id="NNG38032.1"/>
    </source>
</evidence>
<comment type="PTM">
    <text evidence="6">Acetylated. Deacetylation by the SIR2-homolog deacetylase activates the enzyme.</text>
</comment>
<dbReference type="GO" id="GO:0005829">
    <property type="term" value="C:cytosol"/>
    <property type="evidence" value="ECO:0007669"/>
    <property type="project" value="TreeGrafter"/>
</dbReference>
<feature type="binding site" evidence="6">
    <location>
        <position position="352"/>
    </location>
    <ligand>
        <name>CoA</name>
        <dbReference type="ChEBI" id="CHEBI:57287"/>
    </ligand>
</feature>